<evidence type="ECO:0000313" key="3">
    <source>
        <dbReference type="Proteomes" id="UP000530660"/>
    </source>
</evidence>
<keyword evidence="3" id="KW-1185">Reference proteome</keyword>
<name>A0A7J7IFC6_9RHOD</name>
<proteinExistence type="predicted"/>
<dbReference type="Proteomes" id="UP000530660">
    <property type="component" value="Unassembled WGS sequence"/>
</dbReference>
<organism evidence="2 3">
    <name type="scientific">Cyanidiococcus yangmingshanensis</name>
    <dbReference type="NCBI Taxonomy" id="2690220"/>
    <lineage>
        <taxon>Eukaryota</taxon>
        <taxon>Rhodophyta</taxon>
        <taxon>Bangiophyceae</taxon>
        <taxon>Cyanidiales</taxon>
        <taxon>Cyanidiaceae</taxon>
        <taxon>Cyanidiococcus</taxon>
    </lineage>
</organism>
<feature type="compositionally biased region" description="Basic and acidic residues" evidence="1">
    <location>
        <begin position="166"/>
        <end position="179"/>
    </location>
</feature>
<comment type="caution">
    <text evidence="2">The sequence shown here is derived from an EMBL/GenBank/DDBJ whole genome shotgun (WGS) entry which is preliminary data.</text>
</comment>
<evidence type="ECO:0000256" key="1">
    <source>
        <dbReference type="SAM" id="MobiDB-lite"/>
    </source>
</evidence>
<gene>
    <name evidence="2" type="ORF">F1559_003906</name>
</gene>
<dbReference type="AlphaFoldDB" id="A0A7J7IFC6"/>
<dbReference type="EMBL" id="VWRR01000015">
    <property type="protein sequence ID" value="KAF6001369.1"/>
    <property type="molecule type" value="Genomic_DNA"/>
</dbReference>
<protein>
    <submittedName>
        <fullName evidence="2">Uncharacterized protein</fullName>
    </submittedName>
</protein>
<reference evidence="2 3" key="1">
    <citation type="journal article" date="2020" name="J. Phycol.">
        <title>Comparative genome analysis reveals Cyanidiococcus gen. nov., a new extremophilic red algal genus sister to Cyanidioschyzon (Cyanidioschyzonaceae, Rhodophyta).</title>
        <authorList>
            <person name="Liu S.-L."/>
            <person name="Chiang Y.-R."/>
            <person name="Yoon H.S."/>
            <person name="Fu H.-Y."/>
        </authorList>
    </citation>
    <scope>NUCLEOTIDE SEQUENCE [LARGE SCALE GENOMIC DNA]</scope>
    <source>
        <strain evidence="2 3">THAL066</strain>
    </source>
</reference>
<sequence>MTWTLWTALYQALSGWVRRPNQALPLDSSGAPAAGSLGAAPELRSGGHETGIDGEFDGVRTYMGVHPIELGLYRDKEERETGGTAVTASSVPRVERLGEVASKEPGHSSALRVEKRFRGTAHLNGKRDRDNQTFFDSRPGLTLTRTALASGIVARVQHTTTATRSKPADRSRGADRSDSESPLWSRKKQSTTEYERLVRRLSRLESKAAADGAARWRRGSTSRIRYDPIIHRMAPTSGEERSWLRCFL</sequence>
<feature type="region of interest" description="Disordered" evidence="1">
    <location>
        <begin position="157"/>
        <end position="189"/>
    </location>
</feature>
<evidence type="ECO:0000313" key="2">
    <source>
        <dbReference type="EMBL" id="KAF6001369.1"/>
    </source>
</evidence>
<accession>A0A7J7IFC6</accession>